<dbReference type="GO" id="GO:0061630">
    <property type="term" value="F:ubiquitin protein ligase activity"/>
    <property type="evidence" value="ECO:0007669"/>
    <property type="project" value="UniProtKB-EC"/>
</dbReference>
<dbReference type="InterPro" id="IPR000719">
    <property type="entry name" value="Prot_kinase_dom"/>
</dbReference>
<dbReference type="PROSITE" id="PS00108">
    <property type="entry name" value="PROTEIN_KINASE_ST"/>
    <property type="match status" value="1"/>
</dbReference>
<dbReference type="GO" id="GO:0004674">
    <property type="term" value="F:protein serine/threonine kinase activity"/>
    <property type="evidence" value="ECO:0007669"/>
    <property type="project" value="UniProtKB-KW"/>
</dbReference>
<accession>A0A822Z105</accession>
<dbReference type="Gene3D" id="3.30.40.10">
    <property type="entry name" value="Zinc/RING finger domain, C3HC4 (zinc finger)"/>
    <property type="match status" value="1"/>
</dbReference>
<feature type="domain" description="Protein kinase" evidence="11">
    <location>
        <begin position="1"/>
        <end position="233"/>
    </location>
</feature>
<comment type="catalytic activity">
    <reaction evidence="10">
        <text>L-seryl-[protein] + ATP = O-phospho-L-seryl-[protein] + ADP + H(+)</text>
        <dbReference type="Rhea" id="RHEA:17989"/>
        <dbReference type="Rhea" id="RHEA-COMP:9863"/>
        <dbReference type="Rhea" id="RHEA-COMP:11604"/>
        <dbReference type="ChEBI" id="CHEBI:15378"/>
        <dbReference type="ChEBI" id="CHEBI:29999"/>
        <dbReference type="ChEBI" id="CHEBI:30616"/>
        <dbReference type="ChEBI" id="CHEBI:83421"/>
        <dbReference type="ChEBI" id="CHEBI:456216"/>
        <dbReference type="EC" id="2.7.11.1"/>
    </reaction>
</comment>
<evidence type="ECO:0000256" key="5">
    <source>
        <dbReference type="ARBA" id="ARBA00022741"/>
    </source>
</evidence>
<dbReference type="FunFam" id="1.10.510.10:FF:001023">
    <property type="entry name" value="Os07g0541700 protein"/>
    <property type="match status" value="1"/>
</dbReference>
<evidence type="ECO:0000256" key="1">
    <source>
        <dbReference type="ARBA" id="ARBA00000900"/>
    </source>
</evidence>
<gene>
    <name evidence="13" type="ORF">HUJ06_012994</name>
</gene>
<evidence type="ECO:0000259" key="11">
    <source>
        <dbReference type="PROSITE" id="PS50011"/>
    </source>
</evidence>
<keyword evidence="6" id="KW-0418">Kinase</keyword>
<feature type="domain" description="U-box" evidence="12">
    <location>
        <begin position="240"/>
        <end position="311"/>
    </location>
</feature>
<dbReference type="Proteomes" id="UP000607653">
    <property type="component" value="Unassembled WGS sequence"/>
</dbReference>
<evidence type="ECO:0000256" key="4">
    <source>
        <dbReference type="ARBA" id="ARBA00022679"/>
    </source>
</evidence>
<protein>
    <recommendedName>
        <fullName evidence="15">Serine/threonine-protein kinase</fullName>
    </recommendedName>
</protein>
<keyword evidence="5" id="KW-0547">Nucleotide-binding</keyword>
<evidence type="ECO:0000256" key="7">
    <source>
        <dbReference type="ARBA" id="ARBA00022786"/>
    </source>
</evidence>
<dbReference type="Pfam" id="PF04564">
    <property type="entry name" value="U-box"/>
    <property type="match status" value="1"/>
</dbReference>
<dbReference type="InterPro" id="IPR008271">
    <property type="entry name" value="Ser/Thr_kinase_AS"/>
</dbReference>
<reference evidence="13 14" key="1">
    <citation type="journal article" date="2020" name="Mol. Biol. Evol.">
        <title>Distinct Expression and Methylation Patterns for Genes with Different Fates following a Single Whole-Genome Duplication in Flowering Plants.</title>
        <authorList>
            <person name="Shi T."/>
            <person name="Rahmani R.S."/>
            <person name="Gugger P.F."/>
            <person name="Wang M."/>
            <person name="Li H."/>
            <person name="Zhang Y."/>
            <person name="Li Z."/>
            <person name="Wang Q."/>
            <person name="Van de Peer Y."/>
            <person name="Marchal K."/>
            <person name="Chen J."/>
        </authorList>
    </citation>
    <scope>NUCLEOTIDE SEQUENCE [LARGE SCALE GENOMIC DNA]</scope>
    <source>
        <tissue evidence="13">Leaf</tissue>
    </source>
</reference>
<keyword evidence="7" id="KW-0833">Ubl conjugation pathway</keyword>
<dbReference type="InterPro" id="IPR011009">
    <property type="entry name" value="Kinase-like_dom_sf"/>
</dbReference>
<evidence type="ECO:0000256" key="9">
    <source>
        <dbReference type="ARBA" id="ARBA00047899"/>
    </source>
</evidence>
<evidence type="ECO:0000259" key="12">
    <source>
        <dbReference type="PROSITE" id="PS51698"/>
    </source>
</evidence>
<sequence length="311" mass="35404">MNKHLFPCKQVIVLSKLKHPHLVTLIGAFSEGWSLVYEYLPNGSLHDHLFHKRNSPPLTWKARTRIAAKISSALLFLHTSRSEKIIHGDLKPKNILLDSEFNCKIGDFGIYRLVPEETARCPSFRRKIERIGAFPYMDPEIERTSDLTFKSDVYSFGIIVLQLLAGRFPHGIVKEVRQAVSCEKLASILDTSAGEWPTFVARRLVDLGLQCCELNSCDRPELTPTMVMELEWLHTAEERPVPSFFLCPILQEIMHDPQVAADGFTYEGKALRGWLASGRETSPMTNLKLTHLHLTPNHALRHAIQDWLCQT</sequence>
<evidence type="ECO:0000313" key="13">
    <source>
        <dbReference type="EMBL" id="DAD38672.1"/>
    </source>
</evidence>
<keyword evidence="8" id="KW-0067">ATP-binding</keyword>
<comment type="pathway">
    <text evidence="2">Protein modification; protein ubiquitination.</text>
</comment>
<evidence type="ECO:0000256" key="10">
    <source>
        <dbReference type="ARBA" id="ARBA00048679"/>
    </source>
</evidence>
<evidence type="ECO:0000256" key="8">
    <source>
        <dbReference type="ARBA" id="ARBA00022840"/>
    </source>
</evidence>
<dbReference type="PANTHER" id="PTHR45647">
    <property type="entry name" value="OS02G0152300 PROTEIN"/>
    <property type="match status" value="1"/>
</dbReference>
<dbReference type="InterPro" id="IPR003613">
    <property type="entry name" value="Ubox_domain"/>
</dbReference>
<dbReference type="CDD" id="cd16655">
    <property type="entry name" value="RING-Ubox_WDSUB1-like"/>
    <property type="match status" value="1"/>
</dbReference>
<evidence type="ECO:0000313" key="14">
    <source>
        <dbReference type="Proteomes" id="UP000607653"/>
    </source>
</evidence>
<keyword evidence="4" id="KW-0808">Transferase</keyword>
<keyword evidence="14" id="KW-1185">Reference proteome</keyword>
<dbReference type="Gene3D" id="1.10.510.10">
    <property type="entry name" value="Transferase(Phosphotransferase) domain 1"/>
    <property type="match status" value="1"/>
</dbReference>
<dbReference type="SUPFAM" id="SSF57850">
    <property type="entry name" value="RING/U-box"/>
    <property type="match status" value="1"/>
</dbReference>
<comment type="caution">
    <text evidence="13">The sequence shown here is derived from an EMBL/GenBank/DDBJ whole genome shotgun (WGS) entry which is preliminary data.</text>
</comment>
<keyword evidence="3" id="KW-0723">Serine/threonine-protein kinase</keyword>
<dbReference type="SUPFAM" id="SSF56112">
    <property type="entry name" value="Protein kinase-like (PK-like)"/>
    <property type="match status" value="1"/>
</dbReference>
<dbReference type="UniPathway" id="UPA00143"/>
<dbReference type="PROSITE" id="PS51698">
    <property type="entry name" value="U_BOX"/>
    <property type="match status" value="1"/>
</dbReference>
<organism evidence="13 14">
    <name type="scientific">Nelumbo nucifera</name>
    <name type="common">Sacred lotus</name>
    <dbReference type="NCBI Taxonomy" id="4432"/>
    <lineage>
        <taxon>Eukaryota</taxon>
        <taxon>Viridiplantae</taxon>
        <taxon>Streptophyta</taxon>
        <taxon>Embryophyta</taxon>
        <taxon>Tracheophyta</taxon>
        <taxon>Spermatophyta</taxon>
        <taxon>Magnoliopsida</taxon>
        <taxon>Proteales</taxon>
        <taxon>Nelumbonaceae</taxon>
        <taxon>Nelumbo</taxon>
    </lineage>
</organism>
<dbReference type="AlphaFoldDB" id="A0A822Z105"/>
<evidence type="ECO:0008006" key="15">
    <source>
        <dbReference type="Google" id="ProtNLM"/>
    </source>
</evidence>
<proteinExistence type="predicted"/>
<dbReference type="PANTHER" id="PTHR45647:SF43">
    <property type="entry name" value="OS10G0100500 PROTEIN"/>
    <property type="match status" value="1"/>
</dbReference>
<dbReference type="SMART" id="SM00220">
    <property type="entry name" value="S_TKc"/>
    <property type="match status" value="1"/>
</dbReference>
<dbReference type="InterPro" id="IPR013083">
    <property type="entry name" value="Znf_RING/FYVE/PHD"/>
</dbReference>
<dbReference type="Gene3D" id="3.30.200.20">
    <property type="entry name" value="Phosphorylase Kinase, domain 1"/>
    <property type="match status" value="1"/>
</dbReference>
<name>A0A822Z105_NELNU</name>
<comment type="catalytic activity">
    <reaction evidence="1">
        <text>S-ubiquitinyl-[E2 ubiquitin-conjugating enzyme]-L-cysteine + [acceptor protein]-L-lysine = [E2 ubiquitin-conjugating enzyme]-L-cysteine + N(6)-ubiquitinyl-[acceptor protein]-L-lysine.</text>
        <dbReference type="EC" id="2.3.2.27"/>
    </reaction>
</comment>
<evidence type="ECO:0000256" key="3">
    <source>
        <dbReference type="ARBA" id="ARBA00022527"/>
    </source>
</evidence>
<comment type="catalytic activity">
    <reaction evidence="9">
        <text>L-threonyl-[protein] + ATP = O-phospho-L-threonyl-[protein] + ADP + H(+)</text>
        <dbReference type="Rhea" id="RHEA:46608"/>
        <dbReference type="Rhea" id="RHEA-COMP:11060"/>
        <dbReference type="Rhea" id="RHEA-COMP:11605"/>
        <dbReference type="ChEBI" id="CHEBI:15378"/>
        <dbReference type="ChEBI" id="CHEBI:30013"/>
        <dbReference type="ChEBI" id="CHEBI:30616"/>
        <dbReference type="ChEBI" id="CHEBI:61977"/>
        <dbReference type="ChEBI" id="CHEBI:456216"/>
        <dbReference type="EC" id="2.7.11.1"/>
    </reaction>
</comment>
<dbReference type="Pfam" id="PF00069">
    <property type="entry name" value="Pkinase"/>
    <property type="match status" value="1"/>
</dbReference>
<evidence type="ECO:0000256" key="6">
    <source>
        <dbReference type="ARBA" id="ARBA00022777"/>
    </source>
</evidence>
<dbReference type="SMART" id="SM00504">
    <property type="entry name" value="Ubox"/>
    <property type="match status" value="1"/>
</dbReference>
<dbReference type="GO" id="GO:0016567">
    <property type="term" value="P:protein ubiquitination"/>
    <property type="evidence" value="ECO:0007669"/>
    <property type="project" value="UniProtKB-UniPathway"/>
</dbReference>
<dbReference type="EMBL" id="DUZY01000005">
    <property type="protein sequence ID" value="DAD38672.1"/>
    <property type="molecule type" value="Genomic_DNA"/>
</dbReference>
<dbReference type="PROSITE" id="PS50011">
    <property type="entry name" value="PROTEIN_KINASE_DOM"/>
    <property type="match status" value="1"/>
</dbReference>
<dbReference type="GO" id="GO:0005524">
    <property type="term" value="F:ATP binding"/>
    <property type="evidence" value="ECO:0007669"/>
    <property type="project" value="UniProtKB-KW"/>
</dbReference>
<evidence type="ECO:0000256" key="2">
    <source>
        <dbReference type="ARBA" id="ARBA00004906"/>
    </source>
</evidence>
<dbReference type="InterPro" id="IPR051348">
    <property type="entry name" value="U-box_ubiquitin_ligases"/>
</dbReference>